<keyword evidence="3" id="KW-1185">Reference proteome</keyword>
<dbReference type="Gene3D" id="1.20.120.520">
    <property type="entry name" value="nmb1532 protein domain like"/>
    <property type="match status" value="1"/>
</dbReference>
<proteinExistence type="predicted"/>
<evidence type="ECO:0000313" key="2">
    <source>
        <dbReference type="EMBL" id="NGO66181.1"/>
    </source>
</evidence>
<dbReference type="Pfam" id="PF01814">
    <property type="entry name" value="Hemerythrin"/>
    <property type="match status" value="1"/>
</dbReference>
<sequence length="157" mass="17635">MTSRSPLNAQDLAALGRNHDALLTLCLKLEEIADSLPFDINEDLCREVVQSATPLLRQTQQLEERVLFPDFDRSAGSCFAAMMIERLKGEHRCDGLAAEEISLTLKAMIEGRCRLSFETVGYMLRGFFECVRRHVAAEKLMIEALCVAEAEGREILM</sequence>
<dbReference type="RefSeq" id="WP_163901677.1">
    <property type="nucleotide sequence ID" value="NZ_CP048427.1"/>
</dbReference>
<evidence type="ECO:0000259" key="1">
    <source>
        <dbReference type="Pfam" id="PF01814"/>
    </source>
</evidence>
<accession>A0A6M1S764</accession>
<dbReference type="EMBL" id="JAAKZH010000009">
    <property type="protein sequence ID" value="NGO66181.1"/>
    <property type="molecule type" value="Genomic_DNA"/>
</dbReference>
<dbReference type="AlphaFoldDB" id="A0A6M1S764"/>
<reference evidence="2 3" key="1">
    <citation type="submission" date="2020-02" db="EMBL/GenBank/DDBJ databases">
        <title>Genome sequence of the type strain CCBAU10050 of Rhizobium daejeonense.</title>
        <authorList>
            <person name="Gao J."/>
            <person name="Sun J."/>
        </authorList>
    </citation>
    <scope>NUCLEOTIDE SEQUENCE [LARGE SCALE GENOMIC DNA]</scope>
    <source>
        <strain evidence="2 3">CCBAU10050</strain>
    </source>
</reference>
<dbReference type="InterPro" id="IPR012312">
    <property type="entry name" value="Hemerythrin-like"/>
</dbReference>
<feature type="domain" description="Hemerythrin-like" evidence="1">
    <location>
        <begin position="13"/>
        <end position="140"/>
    </location>
</feature>
<comment type="caution">
    <text evidence="2">The sequence shown here is derived from an EMBL/GenBank/DDBJ whole genome shotgun (WGS) entry which is preliminary data.</text>
</comment>
<evidence type="ECO:0000313" key="3">
    <source>
        <dbReference type="Proteomes" id="UP000477849"/>
    </source>
</evidence>
<protein>
    <submittedName>
        <fullName evidence="2">Hemerythrin domain-containing protein</fullName>
    </submittedName>
</protein>
<dbReference type="Proteomes" id="UP000477849">
    <property type="component" value="Unassembled WGS sequence"/>
</dbReference>
<name>A0A6M1S764_9HYPH</name>
<organism evidence="2 3">
    <name type="scientific">Rhizobium daejeonense</name>
    <dbReference type="NCBI Taxonomy" id="240521"/>
    <lineage>
        <taxon>Bacteria</taxon>
        <taxon>Pseudomonadati</taxon>
        <taxon>Pseudomonadota</taxon>
        <taxon>Alphaproteobacteria</taxon>
        <taxon>Hyphomicrobiales</taxon>
        <taxon>Rhizobiaceae</taxon>
        <taxon>Rhizobium/Agrobacterium group</taxon>
        <taxon>Rhizobium</taxon>
    </lineage>
</organism>
<gene>
    <name evidence="2" type="ORF">G6N76_21195</name>
</gene>